<evidence type="ECO:0000256" key="2">
    <source>
        <dbReference type="ARBA" id="ARBA00007376"/>
    </source>
</evidence>
<evidence type="ECO:0000256" key="9">
    <source>
        <dbReference type="ARBA" id="ARBA00023170"/>
    </source>
</evidence>
<evidence type="ECO:0000256" key="4">
    <source>
        <dbReference type="ARBA" id="ARBA00022606"/>
    </source>
</evidence>
<evidence type="ECO:0000256" key="1">
    <source>
        <dbReference type="ARBA" id="ARBA00004141"/>
    </source>
</evidence>
<feature type="transmembrane region" description="Helical" evidence="12">
    <location>
        <begin position="67"/>
        <end position="91"/>
    </location>
</feature>
<evidence type="ECO:0000313" key="14">
    <source>
        <dbReference type="Proteomes" id="UP001181693"/>
    </source>
</evidence>
<evidence type="ECO:0000313" key="13">
    <source>
        <dbReference type="EMBL" id="DBA18935.1"/>
    </source>
</evidence>
<dbReference type="EMBL" id="DYDO01000008">
    <property type="protein sequence ID" value="DBA18935.1"/>
    <property type="molecule type" value="Genomic_DNA"/>
</dbReference>
<accession>A0AAV3A1X6</accession>
<evidence type="ECO:0000256" key="12">
    <source>
        <dbReference type="SAM" id="Phobius"/>
    </source>
</evidence>
<dbReference type="PANTHER" id="PTHR11394:SF169">
    <property type="entry name" value="TASTE RECEPTOR TYPE 2"/>
    <property type="match status" value="1"/>
</dbReference>
<keyword evidence="14" id="KW-1185">Reference proteome</keyword>
<dbReference type="InterPro" id="IPR007960">
    <property type="entry name" value="TAS2R"/>
</dbReference>
<keyword evidence="3" id="KW-0919">Taste</keyword>
<evidence type="ECO:0000256" key="11">
    <source>
        <dbReference type="RuleBase" id="RU004423"/>
    </source>
</evidence>
<dbReference type="GO" id="GO:0033038">
    <property type="term" value="F:bitter taste receptor activity"/>
    <property type="evidence" value="ECO:0007669"/>
    <property type="project" value="InterPro"/>
</dbReference>
<keyword evidence="7" id="KW-0297">G-protein coupled receptor</keyword>
<evidence type="ECO:0000256" key="5">
    <source>
        <dbReference type="ARBA" id="ARBA00022692"/>
    </source>
</evidence>
<dbReference type="PANTHER" id="PTHR11394">
    <property type="entry name" value="TASTE RECEPTOR TYPE 2"/>
    <property type="match status" value="1"/>
</dbReference>
<keyword evidence="9" id="KW-0675">Receptor</keyword>
<dbReference type="GO" id="GO:0016020">
    <property type="term" value="C:membrane"/>
    <property type="evidence" value="ECO:0007669"/>
    <property type="project" value="UniProtKB-SubCell"/>
</dbReference>
<comment type="subcellular location">
    <subcellularLocation>
        <location evidence="1">Membrane</location>
        <topology evidence="1">Multi-pass membrane protein</topology>
    </subcellularLocation>
</comment>
<proteinExistence type="inferred from homology"/>
<evidence type="ECO:0000256" key="3">
    <source>
        <dbReference type="ARBA" id="ARBA00022480"/>
    </source>
</evidence>
<evidence type="ECO:0000256" key="8">
    <source>
        <dbReference type="ARBA" id="ARBA00023136"/>
    </source>
</evidence>
<name>A0AAV3A1X6_PYXAD</name>
<dbReference type="Pfam" id="PF05296">
    <property type="entry name" value="TAS2R"/>
    <property type="match status" value="1"/>
</dbReference>
<keyword evidence="8 12" id="KW-0472">Membrane</keyword>
<comment type="caution">
    <text evidence="13">The sequence shown here is derived from an EMBL/GenBank/DDBJ whole genome shotgun (WGS) entry which is preliminary data.</text>
</comment>
<keyword evidence="10" id="KW-0807">Transducer</keyword>
<keyword evidence="4" id="KW-0716">Sensory transduction</keyword>
<feature type="transmembrane region" description="Helical" evidence="12">
    <location>
        <begin position="157"/>
        <end position="178"/>
    </location>
</feature>
<evidence type="ECO:0000256" key="10">
    <source>
        <dbReference type="ARBA" id="ARBA00023224"/>
    </source>
</evidence>
<sequence length="199" mass="22977">MAGLFSNVFIIIYLTLTSLKERKVTTCNCILISLSISNLCFTILFSANSLIRFGFPRLFIIPNVFFVIYYLTFCSFSCISWLTFILCFFYFKKIQHFQPGFFAWIKKKIDVMVPWMMLAVLSVSLLSSYLLILMSNMGLPNNSTHTADCNFFAFKSWGYWMCLMLVHSSSAVYSLLIISGNPKLREAWVHLFTFRSGPL</sequence>
<dbReference type="AlphaFoldDB" id="A0AAV3A1X6"/>
<keyword evidence="5 12" id="KW-0812">Transmembrane</keyword>
<protein>
    <recommendedName>
        <fullName evidence="15">Taste receptor type 2</fullName>
    </recommendedName>
</protein>
<reference evidence="13" key="1">
    <citation type="thesis" date="2020" institute="ProQuest LLC" country="789 East Eisenhower Parkway, Ann Arbor, MI, USA">
        <title>Comparative Genomics and Chromosome Evolution.</title>
        <authorList>
            <person name="Mudd A.B."/>
        </authorList>
    </citation>
    <scope>NUCLEOTIDE SEQUENCE</scope>
    <source>
        <strain evidence="13">1538</strain>
        <tissue evidence="13">Blood</tissue>
    </source>
</reference>
<evidence type="ECO:0000256" key="6">
    <source>
        <dbReference type="ARBA" id="ARBA00022989"/>
    </source>
</evidence>
<gene>
    <name evidence="13" type="ORF">GDO54_014826</name>
</gene>
<comment type="similarity">
    <text evidence="2 11">Belongs to the G-protein coupled receptor T2R family.</text>
</comment>
<evidence type="ECO:0000256" key="7">
    <source>
        <dbReference type="ARBA" id="ARBA00023040"/>
    </source>
</evidence>
<evidence type="ECO:0008006" key="15">
    <source>
        <dbReference type="Google" id="ProtNLM"/>
    </source>
</evidence>
<dbReference type="GO" id="GO:0004930">
    <property type="term" value="F:G protein-coupled receptor activity"/>
    <property type="evidence" value="ECO:0007669"/>
    <property type="project" value="UniProtKB-KW"/>
</dbReference>
<dbReference type="Proteomes" id="UP001181693">
    <property type="component" value="Unassembled WGS sequence"/>
</dbReference>
<feature type="transmembrane region" description="Helical" evidence="12">
    <location>
        <begin position="112"/>
        <end position="137"/>
    </location>
</feature>
<feature type="transmembrane region" description="Helical" evidence="12">
    <location>
        <begin position="29"/>
        <end position="47"/>
    </location>
</feature>
<organism evidence="13 14">
    <name type="scientific">Pyxicephalus adspersus</name>
    <name type="common">African bullfrog</name>
    <dbReference type="NCBI Taxonomy" id="30357"/>
    <lineage>
        <taxon>Eukaryota</taxon>
        <taxon>Metazoa</taxon>
        <taxon>Chordata</taxon>
        <taxon>Craniata</taxon>
        <taxon>Vertebrata</taxon>
        <taxon>Euteleostomi</taxon>
        <taxon>Amphibia</taxon>
        <taxon>Batrachia</taxon>
        <taxon>Anura</taxon>
        <taxon>Neobatrachia</taxon>
        <taxon>Ranoidea</taxon>
        <taxon>Pyxicephalidae</taxon>
        <taxon>Pyxicephalinae</taxon>
        <taxon>Pyxicephalus</taxon>
    </lineage>
</organism>
<keyword evidence="6 12" id="KW-1133">Transmembrane helix</keyword>